<name>A0ABD3PEM1_9STRA</name>
<dbReference type="Pfam" id="PF04097">
    <property type="entry name" value="Nic96"/>
    <property type="match status" value="1"/>
</dbReference>
<protein>
    <recommendedName>
        <fullName evidence="4">Nuclear pore protein</fullName>
    </recommendedName>
</protein>
<sequence length="962" mass="104145">MTNTHHWKSSHSMTSSFNTFASTPFGTAAAGPFQSANSTMNAPTSATNNTNAASASDANMSEANSAHHFLSRFEGFNSAKLSARANDLERRLGGRLAVAPAASANQEEKKDDGLTTTLPASAITAFHTAPTQDIATLIQKSTSLSQLLSAHHEMCISSALANAQRLQEKRLETRNEQRDASDWESERGMILAAGSRALVPAGGVGRRNDAEMIIPKPQKVTHLPQLAFHVEAIDRYLISNKDREAALCLIDALKQGLDGNNNTMEGSTLVSDESIHQYSNGLSLIMSIVGSANCRSNDSNTTALTNYSANTMASGGIKDRNVQVARNISSSCHFFASQFRTHISDVVAQVQLDGSITNTSNNDALTPVARDASIFAQVMLGSTSKNGVWGGLFYALRCGDLVAAKSILSGSEEVDAAVVNLVSFLANMQGGNNESIFVSNGNGGIENETTLLMPSQEIVRARLVVSDLYEGVKARFTSLSSAEQTMAYYQAACLAMLCGSESISEASILESSGLVKTVEDYLYASLWHAMHLAQGSNSEVGLKHTCEAIDRLGNLVKEWGPSYFEQEEESDGTAVNAVALQSNAGDRIPRSGGWAYALPLLACQQYGSALAYLAEVGGGLGLMSAAHSAVVMNSAGIDLKDYFAHQSSHSLESKEDEASLLFSMLVSSFSASLQDADVVAALKYLMLLSGKGKVMKAQIQRLILETRQFERIAGKVEQDGSRSKAALDEYFTSKEVSSILAAAAGEAVWLGKSADGAELLVLAGNFASLFSLMNRELASRLVVTTEEEFQKRQFWFNAAKQFHSIHLTNGKNYVQNNLSAEGSMSFGHTFQLLLNLVVFFDWHREQQWENAWNLMDNLALIPKNDTEMTTKMNQFNAFDSYVRREFHHVVVASMEALCHLYRAAKQSATGAPSFQQSTIDQQLNELLERARLLVTFAGVINISMSGELDTYAKLAQLEKNMM</sequence>
<feature type="region of interest" description="Disordered" evidence="5">
    <location>
        <begin position="36"/>
        <end position="59"/>
    </location>
</feature>
<keyword evidence="4" id="KW-0811">Translocation</keyword>
<dbReference type="GO" id="GO:0005643">
    <property type="term" value="C:nuclear pore"/>
    <property type="evidence" value="ECO:0007669"/>
    <property type="project" value="UniProtKB-SubCell"/>
</dbReference>
<keyword evidence="4" id="KW-0653">Protein transport</keyword>
<dbReference type="GO" id="GO:0051028">
    <property type="term" value="P:mRNA transport"/>
    <property type="evidence" value="ECO:0007669"/>
    <property type="project" value="UniProtKB-KW"/>
</dbReference>
<evidence type="ECO:0000256" key="2">
    <source>
        <dbReference type="ARBA" id="ARBA00010186"/>
    </source>
</evidence>
<evidence type="ECO:0000256" key="5">
    <source>
        <dbReference type="SAM" id="MobiDB-lite"/>
    </source>
</evidence>
<gene>
    <name evidence="6" type="ORF">ACHAWO_008011</name>
</gene>
<dbReference type="EMBL" id="JALLPJ020000665">
    <property type="protein sequence ID" value="KAL3786119.1"/>
    <property type="molecule type" value="Genomic_DNA"/>
</dbReference>
<keyword evidence="4" id="KW-0509">mRNA transport</keyword>
<comment type="caution">
    <text evidence="6">The sequence shown here is derived from an EMBL/GenBank/DDBJ whole genome shotgun (WGS) entry which is preliminary data.</text>
</comment>
<dbReference type="Proteomes" id="UP001530400">
    <property type="component" value="Unassembled WGS sequence"/>
</dbReference>
<dbReference type="PANTHER" id="PTHR11225">
    <property type="entry name" value="NUCLEAR PORE COMPLEX PROTEIN NUP93 NUCLEOPORIN NUP93 DEAD EYE PROTEIN"/>
    <property type="match status" value="1"/>
</dbReference>
<keyword evidence="4" id="KW-0472">Membrane</keyword>
<keyword evidence="4" id="KW-0906">Nuclear pore complex</keyword>
<evidence type="ECO:0000256" key="4">
    <source>
        <dbReference type="RuleBase" id="RU364035"/>
    </source>
</evidence>
<dbReference type="PANTHER" id="PTHR11225:SF4">
    <property type="entry name" value="NUCLEAR PORE COMPLEX PROTEIN NUP93"/>
    <property type="match status" value="1"/>
</dbReference>
<reference evidence="6 7" key="1">
    <citation type="submission" date="2024-10" db="EMBL/GenBank/DDBJ databases">
        <title>Updated reference genomes for cyclostephanoid diatoms.</title>
        <authorList>
            <person name="Roberts W.R."/>
            <person name="Alverson A.J."/>
        </authorList>
    </citation>
    <scope>NUCLEOTIDE SEQUENCE [LARGE SCALE GENOMIC DNA]</scope>
    <source>
        <strain evidence="6 7">AJA010-31</strain>
    </source>
</reference>
<dbReference type="AlphaFoldDB" id="A0ABD3PEM1"/>
<evidence type="ECO:0000256" key="1">
    <source>
        <dbReference type="ARBA" id="ARBA00004259"/>
    </source>
</evidence>
<evidence type="ECO:0000313" key="7">
    <source>
        <dbReference type="Proteomes" id="UP001530400"/>
    </source>
</evidence>
<dbReference type="InterPro" id="IPR007231">
    <property type="entry name" value="Nucleoporin_int_Nup93/Nic96"/>
</dbReference>
<dbReference type="GO" id="GO:0015031">
    <property type="term" value="P:protein transport"/>
    <property type="evidence" value="ECO:0007669"/>
    <property type="project" value="UniProtKB-KW"/>
</dbReference>
<proteinExistence type="inferred from homology"/>
<accession>A0ABD3PEM1</accession>
<organism evidence="6 7">
    <name type="scientific">Cyclotella atomus</name>
    <dbReference type="NCBI Taxonomy" id="382360"/>
    <lineage>
        <taxon>Eukaryota</taxon>
        <taxon>Sar</taxon>
        <taxon>Stramenopiles</taxon>
        <taxon>Ochrophyta</taxon>
        <taxon>Bacillariophyta</taxon>
        <taxon>Coscinodiscophyceae</taxon>
        <taxon>Thalassiosirophycidae</taxon>
        <taxon>Stephanodiscales</taxon>
        <taxon>Stephanodiscaceae</taxon>
        <taxon>Cyclotella</taxon>
    </lineage>
</organism>
<keyword evidence="7" id="KW-1185">Reference proteome</keyword>
<keyword evidence="3 4" id="KW-0539">Nucleus</keyword>
<comment type="subcellular location">
    <subcellularLocation>
        <location evidence="1">Nucleus envelope</location>
    </subcellularLocation>
    <subcellularLocation>
        <location evidence="4">Nucleus</location>
        <location evidence="4">Nuclear pore complex</location>
    </subcellularLocation>
</comment>
<evidence type="ECO:0000256" key="3">
    <source>
        <dbReference type="ARBA" id="ARBA00023242"/>
    </source>
</evidence>
<comment type="similarity">
    <text evidence="2 4">Belongs to the nucleoporin interacting component (NIC) family.</text>
</comment>
<evidence type="ECO:0000313" key="6">
    <source>
        <dbReference type="EMBL" id="KAL3786119.1"/>
    </source>
</evidence>
<keyword evidence="4" id="KW-0813">Transport</keyword>